<name>A0A1G2MU32_9BACT</name>
<dbReference type="AlphaFoldDB" id="A0A1G2MU32"/>
<dbReference type="Proteomes" id="UP000177565">
    <property type="component" value="Unassembled WGS sequence"/>
</dbReference>
<organism evidence="1 2">
    <name type="scientific">Candidatus Taylorbacteria bacterium RIFCSPHIGHO2_02_FULL_46_13</name>
    <dbReference type="NCBI Taxonomy" id="1802312"/>
    <lineage>
        <taxon>Bacteria</taxon>
        <taxon>Candidatus Tayloriibacteriota</taxon>
    </lineage>
</organism>
<dbReference type="EMBL" id="MHRQ01000005">
    <property type="protein sequence ID" value="OHA27367.1"/>
    <property type="molecule type" value="Genomic_DNA"/>
</dbReference>
<evidence type="ECO:0000313" key="2">
    <source>
        <dbReference type="Proteomes" id="UP000177565"/>
    </source>
</evidence>
<proteinExistence type="predicted"/>
<evidence type="ECO:0000313" key="1">
    <source>
        <dbReference type="EMBL" id="OHA27367.1"/>
    </source>
</evidence>
<comment type="caution">
    <text evidence="1">The sequence shown here is derived from an EMBL/GenBank/DDBJ whole genome shotgun (WGS) entry which is preliminary data.</text>
</comment>
<accession>A0A1G2MU32</accession>
<reference evidence="1 2" key="1">
    <citation type="journal article" date="2016" name="Nat. Commun.">
        <title>Thousands of microbial genomes shed light on interconnected biogeochemical processes in an aquifer system.</title>
        <authorList>
            <person name="Anantharaman K."/>
            <person name="Brown C.T."/>
            <person name="Hug L.A."/>
            <person name="Sharon I."/>
            <person name="Castelle C.J."/>
            <person name="Probst A.J."/>
            <person name="Thomas B.C."/>
            <person name="Singh A."/>
            <person name="Wilkins M.J."/>
            <person name="Karaoz U."/>
            <person name="Brodie E.L."/>
            <person name="Williams K.H."/>
            <person name="Hubbard S.S."/>
            <person name="Banfield J.F."/>
        </authorList>
    </citation>
    <scope>NUCLEOTIDE SEQUENCE [LARGE SCALE GENOMIC DNA]</scope>
</reference>
<sequence length="369" mass="41763">MKTGIHAAVGLVTVAVVVAAWFNLSNQGVSGTSPIVSLDDSRIPYRPTLDVEAYVISVHMPERFSMPRSTTVLESTYGYEIAYPIKWNTELFPPYGDSQYNATRESSQPERYSFYPDEASRSYDPVIQVEVFRYSLENLIAKERISGMSLVKLNGKSGYWYEANDKLYFLFPADEFLYRVTYTPYRSRIVTAEEALWLISTFKPSLPIEREHEVRSMLVSKDTPESTMENNVRIAVGDTFGDFTVSKIRLGFHNINTVEFSGEITLKGTLMYETAFGAGLILNVKGNEFSKLPRVYRWENSRPEDINVATIGINWPSVISKDDFVFSDGKLYSEPIPAEVLITNIRMSVPPLDPVFGSAELKEVKKLPQ</sequence>
<protein>
    <submittedName>
        <fullName evidence="1">Uncharacterized protein</fullName>
    </submittedName>
</protein>
<gene>
    <name evidence="1" type="ORF">A3C06_04255</name>
</gene>